<comment type="caution">
    <text evidence="3">The sequence shown here is derived from an EMBL/GenBank/DDBJ whole genome shotgun (WGS) entry which is preliminary data.</text>
</comment>
<dbReference type="Pfam" id="PF12682">
    <property type="entry name" value="Flavodoxin_4"/>
    <property type="match status" value="1"/>
</dbReference>
<organism evidence="3 4">
    <name type="scientific">Desulfosporosinus nitroreducens</name>
    <dbReference type="NCBI Taxonomy" id="2018668"/>
    <lineage>
        <taxon>Bacteria</taxon>
        <taxon>Bacillati</taxon>
        <taxon>Bacillota</taxon>
        <taxon>Clostridia</taxon>
        <taxon>Eubacteriales</taxon>
        <taxon>Desulfitobacteriaceae</taxon>
        <taxon>Desulfosporosinus</taxon>
    </lineage>
</organism>
<dbReference type="PROSITE" id="PS50902">
    <property type="entry name" value="FLAVODOXIN_LIKE"/>
    <property type="match status" value="1"/>
</dbReference>
<evidence type="ECO:0000256" key="1">
    <source>
        <dbReference type="SAM" id="MobiDB-lite"/>
    </source>
</evidence>
<dbReference type="InterPro" id="IPR008254">
    <property type="entry name" value="Flavodoxin/NO_synth"/>
</dbReference>
<dbReference type="EMBL" id="JAMJEV010000015">
    <property type="protein sequence ID" value="MDO0824520.1"/>
    <property type="molecule type" value="Genomic_DNA"/>
</dbReference>
<gene>
    <name evidence="3" type="ORF">M8H41_16920</name>
</gene>
<evidence type="ECO:0000259" key="2">
    <source>
        <dbReference type="PROSITE" id="PS50902"/>
    </source>
</evidence>
<dbReference type="Proteomes" id="UP001176021">
    <property type="component" value="Unassembled WGS sequence"/>
</dbReference>
<protein>
    <submittedName>
        <fullName evidence="3">Flavodoxin</fullName>
    </submittedName>
</protein>
<accession>A0ABT8QV77</accession>
<evidence type="ECO:0000313" key="3">
    <source>
        <dbReference type="EMBL" id="MDO0824520.1"/>
    </source>
</evidence>
<reference evidence="3" key="1">
    <citation type="submission" date="2022-05" db="EMBL/GenBank/DDBJ databases">
        <title>Expanded diversity of anoxic marine methylotrophy in a Black Sea sulfate reducing microorganism.</title>
        <authorList>
            <person name="Fischer P.Q."/>
            <person name="Stams A.J.M."/>
            <person name="Villanueva L."/>
            <person name="Sousa D.Z."/>
        </authorList>
    </citation>
    <scope>NUCLEOTIDE SEQUENCE</scope>
    <source>
        <strain evidence="3">P130</strain>
    </source>
</reference>
<dbReference type="InterPro" id="IPR029039">
    <property type="entry name" value="Flavoprotein-like_sf"/>
</dbReference>
<dbReference type="PANTHER" id="PTHR39201:SF1">
    <property type="entry name" value="FLAVODOXIN-LIKE DOMAIN-CONTAINING PROTEIN"/>
    <property type="match status" value="1"/>
</dbReference>
<dbReference type="RefSeq" id="WP_302049431.1">
    <property type="nucleotide sequence ID" value="NZ_JAMJEV010000015.1"/>
</dbReference>
<dbReference type="PROSITE" id="PS51257">
    <property type="entry name" value="PROKAR_LIPOPROTEIN"/>
    <property type="match status" value="1"/>
</dbReference>
<dbReference type="PANTHER" id="PTHR39201">
    <property type="entry name" value="EXPORTED PROTEIN-RELATED"/>
    <property type="match status" value="1"/>
</dbReference>
<dbReference type="Gene3D" id="3.40.50.360">
    <property type="match status" value="1"/>
</dbReference>
<feature type="compositionally biased region" description="Basic and acidic residues" evidence="1">
    <location>
        <begin position="44"/>
        <end position="53"/>
    </location>
</feature>
<dbReference type="SUPFAM" id="SSF52218">
    <property type="entry name" value="Flavoproteins"/>
    <property type="match status" value="1"/>
</dbReference>
<feature type="region of interest" description="Disordered" evidence="1">
    <location>
        <begin position="32"/>
        <end position="58"/>
    </location>
</feature>
<proteinExistence type="predicted"/>
<feature type="domain" description="Flavodoxin-like" evidence="2">
    <location>
        <begin position="64"/>
        <end position="220"/>
    </location>
</feature>
<evidence type="ECO:0000313" key="4">
    <source>
        <dbReference type="Proteomes" id="UP001176021"/>
    </source>
</evidence>
<keyword evidence="4" id="KW-1185">Reference proteome</keyword>
<sequence length="220" mass="24393">MDRREFIVKSGKTLITYSILGTGLLSLTGCSSNEETMDTSTEGTAKELPESASKEQPLSETKKILVAYFTHSGNTREIANQIHESTGGDIFEIQTVDPYPGDYDKVVEIAKQEQKLAYRPALNTKVETMDSYNTVFIGYPNWWGTIPMAVFTFLEGYDFSGKTIVPFCTHEGSLLGRSVTDIAKLCPQSTLLDGLAVRGKDVKKAQNKVSQWLREIGMTE</sequence>
<name>A0ABT8QV77_9FIRM</name>